<dbReference type="RefSeq" id="WP_377067021.1">
    <property type="nucleotide sequence ID" value="NZ_JBHMEC010000006.1"/>
</dbReference>
<dbReference type="InterPro" id="IPR010424">
    <property type="entry name" value="EutQ"/>
</dbReference>
<accession>A0ABV5HWH3</accession>
<dbReference type="Gene3D" id="2.60.120.10">
    <property type="entry name" value="Jelly Rolls"/>
    <property type="match status" value="1"/>
</dbReference>
<gene>
    <name evidence="1" type="ORF">ACFFU4_03295</name>
</gene>
<dbReference type="Proteomes" id="UP001589670">
    <property type="component" value="Unassembled WGS sequence"/>
</dbReference>
<sequence length="117" mass="12721">MSEKSPARVVSPNAAKFTPRFQYGHMAEGAPVSGPEDGAKLGSGYVRLRKAEIPWTIKYDEVILVLEGELIVRTADGTLKAGPQDCLWLPNGTELTYVAENALVFFAIEPADWAQEG</sequence>
<dbReference type="InterPro" id="IPR011051">
    <property type="entry name" value="RmlC_Cupin_sf"/>
</dbReference>
<evidence type="ECO:0000313" key="1">
    <source>
        <dbReference type="EMBL" id="MFB9148774.1"/>
    </source>
</evidence>
<protein>
    <submittedName>
        <fullName evidence="1">Ethanolamine utilization protein EutQ</fullName>
    </submittedName>
</protein>
<comment type="caution">
    <text evidence="1">The sequence shown here is derived from an EMBL/GenBank/DDBJ whole genome shotgun (WGS) entry which is preliminary data.</text>
</comment>
<dbReference type="Pfam" id="PF06249">
    <property type="entry name" value="EutQ"/>
    <property type="match status" value="1"/>
</dbReference>
<dbReference type="EMBL" id="JBHMEC010000006">
    <property type="protein sequence ID" value="MFB9148774.1"/>
    <property type="molecule type" value="Genomic_DNA"/>
</dbReference>
<organism evidence="1 2">
    <name type="scientific">Roseovarius ramblicola</name>
    <dbReference type="NCBI Taxonomy" id="2022336"/>
    <lineage>
        <taxon>Bacteria</taxon>
        <taxon>Pseudomonadati</taxon>
        <taxon>Pseudomonadota</taxon>
        <taxon>Alphaproteobacteria</taxon>
        <taxon>Rhodobacterales</taxon>
        <taxon>Roseobacteraceae</taxon>
        <taxon>Roseovarius</taxon>
    </lineage>
</organism>
<proteinExistence type="predicted"/>
<keyword evidence="2" id="KW-1185">Reference proteome</keyword>
<name>A0ABV5HWH3_9RHOB</name>
<evidence type="ECO:0000313" key="2">
    <source>
        <dbReference type="Proteomes" id="UP001589670"/>
    </source>
</evidence>
<dbReference type="SUPFAM" id="SSF51182">
    <property type="entry name" value="RmlC-like cupins"/>
    <property type="match status" value="1"/>
</dbReference>
<reference evidence="1 2" key="1">
    <citation type="submission" date="2024-09" db="EMBL/GenBank/DDBJ databases">
        <authorList>
            <person name="Sun Q."/>
            <person name="Mori K."/>
        </authorList>
    </citation>
    <scope>NUCLEOTIDE SEQUENCE [LARGE SCALE GENOMIC DNA]</scope>
    <source>
        <strain evidence="1 2">CECT 9424</strain>
    </source>
</reference>
<dbReference type="InterPro" id="IPR014710">
    <property type="entry name" value="RmlC-like_jellyroll"/>
</dbReference>